<gene>
    <name evidence="5" type="ORF">APR42_04345</name>
</gene>
<dbReference type="AlphaFoldDB" id="A0A0Q9Z875"/>
<reference evidence="5" key="1">
    <citation type="submission" date="2015-10" db="EMBL/GenBank/DDBJ databases">
        <title>Draft genome sequence of Salegentibacter mishustinae KCTC 12263.</title>
        <authorList>
            <person name="Lin W."/>
            <person name="Zheng Q."/>
        </authorList>
    </citation>
    <scope>NUCLEOTIDE SEQUENCE [LARGE SCALE GENOMIC DNA]</scope>
    <source>
        <strain evidence="5">KCTC 12263</strain>
    </source>
</reference>
<dbReference type="PANTHER" id="PTHR30502">
    <property type="entry name" value="2-KETO-3-DEOXY-L-RHAMNONATE ALDOLASE"/>
    <property type="match status" value="1"/>
</dbReference>
<accession>A0A0Q9Z875</accession>
<evidence type="ECO:0000313" key="5">
    <source>
        <dbReference type="EMBL" id="KRG29167.1"/>
    </source>
</evidence>
<dbReference type="GO" id="GO:0016832">
    <property type="term" value="F:aldehyde-lyase activity"/>
    <property type="evidence" value="ECO:0007669"/>
    <property type="project" value="TreeGrafter"/>
</dbReference>
<dbReference type="RefSeq" id="WP_057481639.1">
    <property type="nucleotide sequence ID" value="NZ_BMWR01000003.1"/>
</dbReference>
<dbReference type="GO" id="GO:0046872">
    <property type="term" value="F:metal ion binding"/>
    <property type="evidence" value="ECO:0007669"/>
    <property type="project" value="UniProtKB-KW"/>
</dbReference>
<feature type="domain" description="HpcH/HpaI aldolase/citrate lyase" evidence="4">
    <location>
        <begin position="2"/>
        <end position="227"/>
    </location>
</feature>
<proteinExistence type="inferred from homology"/>
<dbReference type="InterPro" id="IPR015813">
    <property type="entry name" value="Pyrv/PenolPyrv_kinase-like_dom"/>
</dbReference>
<dbReference type="InterPro" id="IPR040442">
    <property type="entry name" value="Pyrv_kinase-like_dom_sf"/>
</dbReference>
<keyword evidence="3" id="KW-0456">Lyase</keyword>
<comment type="caution">
    <text evidence="5">The sequence shown here is derived from an EMBL/GenBank/DDBJ whole genome shotgun (WGS) entry which is preliminary data.</text>
</comment>
<protein>
    <submittedName>
        <fullName evidence="5">Aldolase</fullName>
    </submittedName>
</protein>
<dbReference type="PANTHER" id="PTHR30502:SF0">
    <property type="entry name" value="PHOSPHOENOLPYRUVATE CARBOXYLASE FAMILY PROTEIN"/>
    <property type="match status" value="1"/>
</dbReference>
<evidence type="ECO:0000256" key="2">
    <source>
        <dbReference type="ARBA" id="ARBA00022723"/>
    </source>
</evidence>
<comment type="similarity">
    <text evidence="1">Belongs to the HpcH/HpaI aldolase family.</text>
</comment>
<dbReference type="Pfam" id="PF03328">
    <property type="entry name" value="HpcH_HpaI"/>
    <property type="match status" value="1"/>
</dbReference>
<evidence type="ECO:0000313" key="6">
    <source>
        <dbReference type="Proteomes" id="UP000051643"/>
    </source>
</evidence>
<evidence type="ECO:0000256" key="1">
    <source>
        <dbReference type="ARBA" id="ARBA00005568"/>
    </source>
</evidence>
<dbReference type="Gene3D" id="3.20.20.60">
    <property type="entry name" value="Phosphoenolpyruvate-binding domains"/>
    <property type="match status" value="1"/>
</dbReference>
<keyword evidence="6" id="KW-1185">Reference proteome</keyword>
<dbReference type="STRING" id="270918.APR42_04345"/>
<dbReference type="InterPro" id="IPR005000">
    <property type="entry name" value="Aldolase/citrate-lyase_domain"/>
</dbReference>
<dbReference type="SUPFAM" id="SSF51621">
    <property type="entry name" value="Phosphoenolpyruvate/pyruvate domain"/>
    <property type="match status" value="1"/>
</dbReference>
<dbReference type="InterPro" id="IPR050251">
    <property type="entry name" value="HpcH-HpaI_aldolase"/>
</dbReference>
<name>A0A0Q9Z875_9FLAO</name>
<keyword evidence="2" id="KW-0479">Metal-binding</keyword>
<evidence type="ECO:0000259" key="4">
    <source>
        <dbReference type="Pfam" id="PF03328"/>
    </source>
</evidence>
<sequence length="238" mass="25850">MIGVFSKTTDSNLIEALGYSGMDFVILDQEHGPITNETLHNHVRAAKVSGIKSIVRVKGVDANAIGSALDAGADGVQIPNISTAEEAKSAVNAAKFYPAGSRGVCRFVKAAEFGSKAKEEYFKNANEKMLILQVEGKEGINNLDKILEVQGFDVLFIGPYDLSQSIGIPGQVEHPKMDELMNEVSEKAKCKGKRLGTFADSITTARKLYHKGFEYLSYSVDLNIFLEAAQSLKNEISE</sequence>
<dbReference type="EMBL" id="LKTP01000012">
    <property type="protein sequence ID" value="KRG29167.1"/>
    <property type="molecule type" value="Genomic_DNA"/>
</dbReference>
<dbReference type="GO" id="GO:0005737">
    <property type="term" value="C:cytoplasm"/>
    <property type="evidence" value="ECO:0007669"/>
    <property type="project" value="TreeGrafter"/>
</dbReference>
<dbReference type="Proteomes" id="UP000051643">
    <property type="component" value="Unassembled WGS sequence"/>
</dbReference>
<organism evidence="5 6">
    <name type="scientific">Salegentibacter mishustinae</name>
    <dbReference type="NCBI Taxonomy" id="270918"/>
    <lineage>
        <taxon>Bacteria</taxon>
        <taxon>Pseudomonadati</taxon>
        <taxon>Bacteroidota</taxon>
        <taxon>Flavobacteriia</taxon>
        <taxon>Flavobacteriales</taxon>
        <taxon>Flavobacteriaceae</taxon>
        <taxon>Salegentibacter</taxon>
    </lineage>
</organism>
<evidence type="ECO:0000256" key="3">
    <source>
        <dbReference type="ARBA" id="ARBA00023239"/>
    </source>
</evidence>
<dbReference type="OrthoDB" id="86160at2"/>